<feature type="transmembrane region" description="Helical" evidence="1">
    <location>
        <begin position="9"/>
        <end position="28"/>
    </location>
</feature>
<evidence type="ECO:0000256" key="1">
    <source>
        <dbReference type="SAM" id="Phobius"/>
    </source>
</evidence>
<keyword evidence="3" id="KW-1185">Reference proteome</keyword>
<name>A0A7Z0PEF4_9FUSO</name>
<keyword evidence="1" id="KW-0472">Membrane</keyword>
<feature type="transmembrane region" description="Helical" evidence="1">
    <location>
        <begin position="34"/>
        <end position="53"/>
    </location>
</feature>
<dbReference type="Proteomes" id="UP000526184">
    <property type="component" value="Unassembled WGS sequence"/>
</dbReference>
<feature type="transmembrane region" description="Helical" evidence="1">
    <location>
        <begin position="87"/>
        <end position="103"/>
    </location>
</feature>
<accession>A0A7Z0PEF4</accession>
<organism evidence="2 3">
    <name type="scientific">Streptobacillus felis</name>
    <dbReference type="NCBI Taxonomy" id="1384509"/>
    <lineage>
        <taxon>Bacteria</taxon>
        <taxon>Fusobacteriati</taxon>
        <taxon>Fusobacteriota</taxon>
        <taxon>Fusobacteriia</taxon>
        <taxon>Fusobacteriales</taxon>
        <taxon>Leptotrichiaceae</taxon>
        <taxon>Streptobacillus</taxon>
    </lineage>
</organism>
<comment type="caution">
    <text evidence="2">The sequence shown here is derived from an EMBL/GenBank/DDBJ whole genome shotgun (WGS) entry which is preliminary data.</text>
</comment>
<keyword evidence="1" id="KW-1133">Transmembrane helix</keyword>
<protein>
    <submittedName>
        <fullName evidence="2">Uncharacterized protein</fullName>
    </submittedName>
</protein>
<feature type="transmembrane region" description="Helical" evidence="1">
    <location>
        <begin position="65"/>
        <end position="81"/>
    </location>
</feature>
<gene>
    <name evidence="2" type="ORF">HP397_02290</name>
</gene>
<reference evidence="2 3" key="1">
    <citation type="submission" date="2020-05" db="EMBL/GenBank/DDBJ databases">
        <title>Streptobacillus felis strain LHL191014123.</title>
        <authorList>
            <person name="Fawzy A."/>
            <person name="Rau J."/>
            <person name="Risse K."/>
            <person name="Schauerte N."/>
            <person name="Geiger C."/>
            <person name="Blom J."/>
            <person name="Imirzalioglu C."/>
            <person name="Falgenhauer J."/>
            <person name="Bach A."/>
            <person name="Herden C."/>
            <person name="Eisenberg T."/>
        </authorList>
    </citation>
    <scope>NUCLEOTIDE SEQUENCE [LARGE SCALE GENOMIC DNA]</scope>
    <source>
        <strain evidence="2 3">LHL191014123</strain>
    </source>
</reference>
<evidence type="ECO:0000313" key="3">
    <source>
        <dbReference type="Proteomes" id="UP000526184"/>
    </source>
</evidence>
<evidence type="ECO:0000313" key="2">
    <source>
        <dbReference type="EMBL" id="NYV27657.1"/>
    </source>
</evidence>
<dbReference type="EMBL" id="JABMKT010000008">
    <property type="protein sequence ID" value="NYV27657.1"/>
    <property type="molecule type" value="Genomic_DNA"/>
</dbReference>
<proteinExistence type="predicted"/>
<dbReference type="OrthoDB" id="95583at2"/>
<keyword evidence="1" id="KW-0812">Transmembrane</keyword>
<feature type="transmembrane region" description="Helical" evidence="1">
    <location>
        <begin position="115"/>
        <end position="133"/>
    </location>
</feature>
<dbReference type="RefSeq" id="WP_067321995.1">
    <property type="nucleotide sequence ID" value="NZ_CBCRWS010000005.1"/>
</dbReference>
<sequence length="134" mass="15588">MNKEIVKKYSVELIVLTIFIALGIIYKFDFLGKKTLSILAVFTLSYIFLNAYIIKNIYKSSFTRLMINIMFTVDILILFMGTINLSYFLFYNLVYILFLAVTFKTEGIVGVRRGGILYILYGIFKLIFMYFLAA</sequence>
<dbReference type="AlphaFoldDB" id="A0A7Z0PEF4"/>